<dbReference type="GO" id="GO:0009507">
    <property type="term" value="C:chloroplast"/>
    <property type="evidence" value="ECO:0007669"/>
    <property type="project" value="TreeGrafter"/>
</dbReference>
<protein>
    <recommendedName>
        <fullName evidence="2">PPIase cyclophilin-type domain-containing protein</fullName>
    </recommendedName>
</protein>
<dbReference type="PROSITE" id="PS50072">
    <property type="entry name" value="CSA_PPIASE_2"/>
    <property type="match status" value="1"/>
</dbReference>
<organism evidence="3 4">
    <name type="scientific">Protea cynaroides</name>
    <dbReference type="NCBI Taxonomy" id="273540"/>
    <lineage>
        <taxon>Eukaryota</taxon>
        <taxon>Viridiplantae</taxon>
        <taxon>Streptophyta</taxon>
        <taxon>Embryophyta</taxon>
        <taxon>Tracheophyta</taxon>
        <taxon>Spermatophyta</taxon>
        <taxon>Magnoliopsida</taxon>
        <taxon>Proteales</taxon>
        <taxon>Proteaceae</taxon>
        <taxon>Protea</taxon>
    </lineage>
</organism>
<dbReference type="AlphaFoldDB" id="A0A9Q0K2F6"/>
<name>A0A9Q0K2F6_9MAGN</name>
<reference evidence="3" key="1">
    <citation type="journal article" date="2023" name="Plant J.">
        <title>The genome of the king protea, Protea cynaroides.</title>
        <authorList>
            <person name="Chang J."/>
            <person name="Duong T.A."/>
            <person name="Schoeman C."/>
            <person name="Ma X."/>
            <person name="Roodt D."/>
            <person name="Barker N."/>
            <person name="Li Z."/>
            <person name="Van de Peer Y."/>
            <person name="Mizrachi E."/>
        </authorList>
    </citation>
    <scope>NUCLEOTIDE SEQUENCE</scope>
    <source>
        <tissue evidence="3">Young leaves</tissue>
    </source>
</reference>
<feature type="compositionally biased region" description="Polar residues" evidence="1">
    <location>
        <begin position="83"/>
        <end position="97"/>
    </location>
</feature>
<feature type="region of interest" description="Disordered" evidence="1">
    <location>
        <begin position="78"/>
        <end position="97"/>
    </location>
</feature>
<proteinExistence type="predicted"/>
<dbReference type="Proteomes" id="UP001141806">
    <property type="component" value="Unassembled WGS sequence"/>
</dbReference>
<dbReference type="PRINTS" id="PR00153">
    <property type="entry name" value="CSAPPISMRASE"/>
</dbReference>
<gene>
    <name evidence="3" type="ORF">NE237_020571</name>
</gene>
<accession>A0A9Q0K2F6</accession>
<dbReference type="Gene3D" id="2.40.100.10">
    <property type="entry name" value="Cyclophilin-like"/>
    <property type="match status" value="1"/>
</dbReference>
<keyword evidence="4" id="KW-1185">Reference proteome</keyword>
<dbReference type="OrthoDB" id="252722at2759"/>
<evidence type="ECO:0000256" key="1">
    <source>
        <dbReference type="SAM" id="MobiDB-lite"/>
    </source>
</evidence>
<dbReference type="SUPFAM" id="SSF50891">
    <property type="entry name" value="Cyclophilin-like"/>
    <property type="match status" value="1"/>
</dbReference>
<evidence type="ECO:0000313" key="4">
    <source>
        <dbReference type="Proteomes" id="UP001141806"/>
    </source>
</evidence>
<dbReference type="GO" id="GO:0003755">
    <property type="term" value="F:peptidyl-prolyl cis-trans isomerase activity"/>
    <property type="evidence" value="ECO:0007669"/>
    <property type="project" value="InterPro"/>
</dbReference>
<sequence>MWQNPQSLQSLSSSYQILQPPPWLLQRHPQIQAISKPISKHNCRLSRRDIAIRTGCSSLLLLWTHTIEPFCPSKAWADDDPSNSDQTEGSLKNNGCNDRNPTKRAFLDVSIDGEPVGRIVIGLYGAEVPIGTTRFSKLVSGSAGISYRRKEFVKIMPNYIQHGGLRSYGVDVELAKNTGSELAADSLLKEWERVNEECSGTKNLAKSVSIVVRDPSKPPPKIKLVARKGKLEIDQEEIGVDPNGSEFVITTRDSPELDASSLVIGKVLDGMDVVERIAGVKTVQENTSSPYFRVAKLIGDKRAVVAERGFNRPYGKIVVTNCGLID</sequence>
<comment type="caution">
    <text evidence="3">The sequence shown here is derived from an EMBL/GenBank/DDBJ whole genome shotgun (WGS) entry which is preliminary data.</text>
</comment>
<feature type="domain" description="PPIase cyclophilin-type" evidence="2">
    <location>
        <begin position="106"/>
        <end position="324"/>
    </location>
</feature>
<dbReference type="Pfam" id="PF00160">
    <property type="entry name" value="Pro_isomerase"/>
    <property type="match status" value="1"/>
</dbReference>
<evidence type="ECO:0000313" key="3">
    <source>
        <dbReference type="EMBL" id="KAJ4960661.1"/>
    </source>
</evidence>
<evidence type="ECO:0000259" key="2">
    <source>
        <dbReference type="PROSITE" id="PS50072"/>
    </source>
</evidence>
<dbReference type="InterPro" id="IPR002130">
    <property type="entry name" value="Cyclophilin-type_PPIase_dom"/>
</dbReference>
<dbReference type="PANTHER" id="PTHR47724:SF1">
    <property type="entry name" value="PEPTIDYL-PROLYL CIS-TRANS ISOMERASE CYP26-2, CHLOROPLASTIC"/>
    <property type="match status" value="1"/>
</dbReference>
<dbReference type="InterPro" id="IPR044185">
    <property type="entry name" value="CYP26-2-like"/>
</dbReference>
<dbReference type="InterPro" id="IPR029000">
    <property type="entry name" value="Cyclophilin-like_dom_sf"/>
</dbReference>
<dbReference type="FunFam" id="2.40.100.10:FF:000040">
    <property type="entry name" value="Peptidyl-prolyl cis-trans isomerase B"/>
    <property type="match status" value="1"/>
</dbReference>
<dbReference type="EMBL" id="JAMYWD010000009">
    <property type="protein sequence ID" value="KAJ4960661.1"/>
    <property type="molecule type" value="Genomic_DNA"/>
</dbReference>
<dbReference type="PANTHER" id="PTHR47724">
    <property type="entry name" value="PEPTIDYL-PROLYL CIS-TRANS ISOMERASE CYP26-2, CHLOROPLASTIC"/>
    <property type="match status" value="1"/>
</dbReference>